<dbReference type="InterPro" id="IPR004625">
    <property type="entry name" value="PyrdxlKinase"/>
</dbReference>
<dbReference type="NCBIfam" id="NF005491">
    <property type="entry name" value="PRK07105.1"/>
    <property type="match status" value="1"/>
</dbReference>
<dbReference type="OrthoDB" id="9800808at2"/>
<evidence type="ECO:0000256" key="3">
    <source>
        <dbReference type="ARBA" id="ARBA00022741"/>
    </source>
</evidence>
<organism evidence="7 8">
    <name type="scientific">Granulicatella balaenopterae</name>
    <dbReference type="NCBI Taxonomy" id="137733"/>
    <lineage>
        <taxon>Bacteria</taxon>
        <taxon>Bacillati</taxon>
        <taxon>Bacillota</taxon>
        <taxon>Bacilli</taxon>
        <taxon>Lactobacillales</taxon>
        <taxon>Carnobacteriaceae</taxon>
        <taxon>Granulicatella</taxon>
    </lineage>
</organism>
<proteinExistence type="predicted"/>
<evidence type="ECO:0000313" key="7">
    <source>
        <dbReference type="EMBL" id="SER02608.1"/>
    </source>
</evidence>
<dbReference type="EC" id="2.7.1.35" evidence="1"/>
<dbReference type="PANTHER" id="PTHR10534:SF2">
    <property type="entry name" value="PYRIDOXAL KINASE"/>
    <property type="match status" value="1"/>
</dbReference>
<keyword evidence="8" id="KW-1185">Reference proteome</keyword>
<dbReference type="GO" id="GO:0008478">
    <property type="term" value="F:pyridoxal kinase activity"/>
    <property type="evidence" value="ECO:0007669"/>
    <property type="project" value="UniProtKB-EC"/>
</dbReference>
<reference evidence="7 8" key="1">
    <citation type="submission" date="2016-10" db="EMBL/GenBank/DDBJ databases">
        <authorList>
            <person name="de Groot N.N."/>
        </authorList>
    </citation>
    <scope>NUCLEOTIDE SEQUENCE [LARGE SCALE GENOMIC DNA]</scope>
    <source>
        <strain evidence="7 8">DSM 15827</strain>
    </source>
</reference>
<dbReference type="STRING" id="137733.SAMN05421767_11536"/>
<evidence type="ECO:0000256" key="4">
    <source>
        <dbReference type="ARBA" id="ARBA00022777"/>
    </source>
</evidence>
<dbReference type="GO" id="GO:0005829">
    <property type="term" value="C:cytosol"/>
    <property type="evidence" value="ECO:0007669"/>
    <property type="project" value="TreeGrafter"/>
</dbReference>
<gene>
    <name evidence="7" type="ORF">SAMN05421767_11536</name>
</gene>
<dbReference type="EMBL" id="FOGF01000015">
    <property type="protein sequence ID" value="SER02608.1"/>
    <property type="molecule type" value="Genomic_DNA"/>
</dbReference>
<dbReference type="SUPFAM" id="SSF53613">
    <property type="entry name" value="Ribokinase-like"/>
    <property type="match status" value="1"/>
</dbReference>
<dbReference type="InterPro" id="IPR013749">
    <property type="entry name" value="PM/HMP-P_kinase-1"/>
</dbReference>
<evidence type="ECO:0000259" key="6">
    <source>
        <dbReference type="Pfam" id="PF08543"/>
    </source>
</evidence>
<dbReference type="InterPro" id="IPR029056">
    <property type="entry name" value="Ribokinase-like"/>
</dbReference>
<dbReference type="AlphaFoldDB" id="A0A1H9KU75"/>
<keyword evidence="2" id="KW-0808">Transferase</keyword>
<accession>A0A1H9KU75</accession>
<dbReference type="PANTHER" id="PTHR10534">
    <property type="entry name" value="PYRIDOXAL KINASE"/>
    <property type="match status" value="1"/>
</dbReference>
<sequence>MKKALLVNDLAGIGKITLHTASPLFSISQIETALLLTTILSSHTGGFTNIYKDNYTEGMQQFLAQWMDLELNFDAVVTGYFSENKQIDLLRDYLEKKLPNCPLIVDPVMADNGRLYQGFEQTYIHKLKELVAKANLVLPNITEACFLTDTVYRKEGIDERYLEDLSQKLIDLGAKKVVLTGIPFSDTIIGMSYYDATTQELHYYQEEKIGGHFTGTGDLMTTLLAICHIKGLPLEKAIPNMMTWMNQTLRYTLTHQTDLRMGILYEPFILELVGIINQLLKENVS</sequence>
<protein>
    <recommendedName>
        <fullName evidence="1">pyridoxal kinase</fullName>
        <ecNumber evidence="1">2.7.1.35</ecNumber>
    </recommendedName>
</protein>
<evidence type="ECO:0000256" key="2">
    <source>
        <dbReference type="ARBA" id="ARBA00022679"/>
    </source>
</evidence>
<keyword evidence="5" id="KW-0067">ATP-binding</keyword>
<feature type="domain" description="Pyridoxamine kinase/Phosphomethylpyrimidine kinase" evidence="6">
    <location>
        <begin position="33"/>
        <end position="254"/>
    </location>
</feature>
<evidence type="ECO:0000256" key="5">
    <source>
        <dbReference type="ARBA" id="ARBA00022840"/>
    </source>
</evidence>
<evidence type="ECO:0000256" key="1">
    <source>
        <dbReference type="ARBA" id="ARBA00012104"/>
    </source>
</evidence>
<dbReference type="Proteomes" id="UP000198556">
    <property type="component" value="Unassembled WGS sequence"/>
</dbReference>
<dbReference type="RefSeq" id="WP_089746572.1">
    <property type="nucleotide sequence ID" value="NZ_FOGF01000015.1"/>
</dbReference>
<name>A0A1H9KU75_9LACT</name>
<dbReference type="GO" id="GO:0005524">
    <property type="term" value="F:ATP binding"/>
    <property type="evidence" value="ECO:0007669"/>
    <property type="project" value="UniProtKB-KW"/>
</dbReference>
<keyword evidence="3" id="KW-0547">Nucleotide-binding</keyword>
<evidence type="ECO:0000313" key="8">
    <source>
        <dbReference type="Proteomes" id="UP000198556"/>
    </source>
</evidence>
<dbReference type="GO" id="GO:0009443">
    <property type="term" value="P:pyridoxal 5'-phosphate salvage"/>
    <property type="evidence" value="ECO:0007669"/>
    <property type="project" value="InterPro"/>
</dbReference>
<keyword evidence="4 7" id="KW-0418">Kinase</keyword>
<dbReference type="Pfam" id="PF08543">
    <property type="entry name" value="Phos_pyr_kin"/>
    <property type="match status" value="1"/>
</dbReference>
<dbReference type="Gene3D" id="3.40.1190.20">
    <property type="match status" value="1"/>
</dbReference>